<sequence length="306" mass="35931">MQKLKEESLYRDVNIQKDISLGHGVRLPYKRAWMEKEITLATIHGKEGSSWDAGHYFLLMELISLANNNWTWFLATLGEALYGEDDYEEVITFISDWSKVLVNAVALIFLSSPHVYCLHHLEANFMKANDKLGKLLKDQYWVMRWCEMYINIAKSFNALINEARHLLVMSMVDTICERREVSAMWDTYLYPKILNKVEEIIKSSWHLRVGRSSNDTYEVVDNYNSAINLHDRKCSCKRWEVLELLCKYAIATILQTDTNVHCYVDEYFTAESYRHAYVKPIYSIPNSDMPFDDTRQLRMRPPIAKK</sequence>
<dbReference type="InterPro" id="IPR007527">
    <property type="entry name" value="Znf_SWIM"/>
</dbReference>
<evidence type="ECO:0000256" key="1">
    <source>
        <dbReference type="PROSITE-ProRule" id="PRU00325"/>
    </source>
</evidence>
<keyword evidence="1" id="KW-0479">Metal-binding</keyword>
<reference evidence="4" key="1">
    <citation type="submission" date="2025-08" db="UniProtKB">
        <authorList>
            <consortium name="RefSeq"/>
        </authorList>
    </citation>
    <scope>IDENTIFICATION</scope>
</reference>
<keyword evidence="1" id="KW-0863">Zinc-finger</keyword>
<dbReference type="PROSITE" id="PS50966">
    <property type="entry name" value="ZF_SWIM"/>
    <property type="match status" value="1"/>
</dbReference>
<dbReference type="AlphaFoldDB" id="A0AB40AUV7"/>
<keyword evidence="1" id="KW-0862">Zinc</keyword>
<feature type="domain" description="SWIM-type" evidence="2">
    <location>
        <begin position="223"/>
        <end position="257"/>
    </location>
</feature>
<dbReference type="PANTHER" id="PTHR31973:SF187">
    <property type="entry name" value="MUTATOR TRANSPOSASE MUDRA PROTEIN"/>
    <property type="match status" value="1"/>
</dbReference>
<dbReference type="GeneID" id="120254471"/>
<evidence type="ECO:0000313" key="3">
    <source>
        <dbReference type="Proteomes" id="UP001515500"/>
    </source>
</evidence>
<dbReference type="RefSeq" id="XP_039118504.1">
    <property type="nucleotide sequence ID" value="XM_039262570.1"/>
</dbReference>
<dbReference type="PANTHER" id="PTHR31973">
    <property type="entry name" value="POLYPROTEIN, PUTATIVE-RELATED"/>
    <property type="match status" value="1"/>
</dbReference>
<evidence type="ECO:0000259" key="2">
    <source>
        <dbReference type="PROSITE" id="PS50966"/>
    </source>
</evidence>
<dbReference type="GO" id="GO:0008270">
    <property type="term" value="F:zinc ion binding"/>
    <property type="evidence" value="ECO:0007669"/>
    <property type="project" value="UniProtKB-KW"/>
</dbReference>
<dbReference type="Proteomes" id="UP001515500">
    <property type="component" value="Unplaced"/>
</dbReference>
<accession>A0AB40AUV7</accession>
<protein>
    <submittedName>
        <fullName evidence="4">Uncharacterized protein LOC120254471</fullName>
    </submittedName>
</protein>
<gene>
    <name evidence="4" type="primary">LOC120254471</name>
</gene>
<keyword evidence="3" id="KW-1185">Reference proteome</keyword>
<evidence type="ECO:0000313" key="4">
    <source>
        <dbReference type="RefSeq" id="XP_039118504.1"/>
    </source>
</evidence>
<organism evidence="3 4">
    <name type="scientific">Dioscorea cayennensis subsp. rotundata</name>
    <name type="common">White Guinea yam</name>
    <name type="synonym">Dioscorea rotundata</name>
    <dbReference type="NCBI Taxonomy" id="55577"/>
    <lineage>
        <taxon>Eukaryota</taxon>
        <taxon>Viridiplantae</taxon>
        <taxon>Streptophyta</taxon>
        <taxon>Embryophyta</taxon>
        <taxon>Tracheophyta</taxon>
        <taxon>Spermatophyta</taxon>
        <taxon>Magnoliopsida</taxon>
        <taxon>Liliopsida</taxon>
        <taxon>Dioscoreales</taxon>
        <taxon>Dioscoreaceae</taxon>
        <taxon>Dioscorea</taxon>
    </lineage>
</organism>
<proteinExistence type="predicted"/>
<name>A0AB40AUV7_DIOCR</name>